<dbReference type="EMBL" id="FNUV01000003">
    <property type="protein sequence ID" value="SEF72928.1"/>
    <property type="molecule type" value="Genomic_DNA"/>
</dbReference>
<evidence type="ECO:0000256" key="1">
    <source>
        <dbReference type="ARBA" id="ARBA00006865"/>
    </source>
</evidence>
<evidence type="ECO:0000313" key="4">
    <source>
        <dbReference type="Proteomes" id="UP000236735"/>
    </source>
</evidence>
<dbReference type="Gene3D" id="2.60.120.200">
    <property type="match status" value="1"/>
</dbReference>
<dbReference type="InterPro" id="IPR000757">
    <property type="entry name" value="Beta-glucanase-like"/>
</dbReference>
<organism evidence="3 4">
    <name type="scientific">Xylanibacter ruminicola</name>
    <name type="common">Prevotella ruminicola</name>
    <dbReference type="NCBI Taxonomy" id="839"/>
    <lineage>
        <taxon>Bacteria</taxon>
        <taxon>Pseudomonadati</taxon>
        <taxon>Bacteroidota</taxon>
        <taxon>Bacteroidia</taxon>
        <taxon>Bacteroidales</taxon>
        <taxon>Prevotellaceae</taxon>
        <taxon>Xylanibacter</taxon>
    </lineage>
</organism>
<comment type="similarity">
    <text evidence="1">Belongs to the glycosyl hydrolase 16 family.</text>
</comment>
<dbReference type="GO" id="GO:0005975">
    <property type="term" value="P:carbohydrate metabolic process"/>
    <property type="evidence" value="ECO:0007669"/>
    <property type="project" value="InterPro"/>
</dbReference>
<keyword evidence="3" id="KW-0378">Hydrolase</keyword>
<sequence>MDIRKNIGTILFLLLSVIAQGQKEYRLVWSDEFDMDGRPSKDWTFERGFVRNQELQWYQPQNAFVKDGCLVIEGRQEHRPNPDYETGNGDWRRNREYIEFTSSSLTTRLSRQFLYGRFEVRAKIPVASGSWPAIWLLGNKWEWPLNGEIDMLEYYIKDGRPSILANACWGASERWHAIWDSVVTPFTHYTEKDPDWANKFHIWRMDWDKDFIRLYLDDELLNEIDLKQTFNGGYNGNTENPFSNNVPGFKHYILLNLAIGANGGEPDISQFPLRYYIDYVRVYE</sequence>
<protein>
    <submittedName>
        <fullName evidence="3">Glycosyl hydrolases family 16</fullName>
    </submittedName>
</protein>
<dbReference type="PANTHER" id="PTHR10963:SF55">
    <property type="entry name" value="GLYCOSIDE HYDROLASE FAMILY 16 PROTEIN"/>
    <property type="match status" value="1"/>
</dbReference>
<evidence type="ECO:0000259" key="2">
    <source>
        <dbReference type="PROSITE" id="PS51762"/>
    </source>
</evidence>
<accession>A0A1H5UEP5</accession>
<name>A0A1H5UEP5_XYLRU</name>
<dbReference type="Proteomes" id="UP000236735">
    <property type="component" value="Unassembled WGS sequence"/>
</dbReference>
<evidence type="ECO:0000313" key="3">
    <source>
        <dbReference type="EMBL" id="SEF72928.1"/>
    </source>
</evidence>
<gene>
    <name evidence="3" type="ORF">SAMN05216354_1389</name>
</gene>
<dbReference type="AlphaFoldDB" id="A0A1H5UEP5"/>
<dbReference type="InterPro" id="IPR013320">
    <property type="entry name" value="ConA-like_dom_sf"/>
</dbReference>
<dbReference type="CDD" id="cd08023">
    <property type="entry name" value="GH16_laminarinase_like"/>
    <property type="match status" value="1"/>
</dbReference>
<reference evidence="3 4" key="1">
    <citation type="submission" date="2016-10" db="EMBL/GenBank/DDBJ databases">
        <authorList>
            <person name="de Groot N.N."/>
        </authorList>
    </citation>
    <scope>NUCLEOTIDE SEQUENCE [LARGE SCALE GENOMIC DNA]</scope>
    <source>
        <strain evidence="3 4">AR32</strain>
    </source>
</reference>
<dbReference type="Pfam" id="PF00722">
    <property type="entry name" value="Glyco_hydro_16"/>
    <property type="match status" value="1"/>
</dbReference>
<feature type="domain" description="GH16" evidence="2">
    <location>
        <begin position="18"/>
        <end position="284"/>
    </location>
</feature>
<dbReference type="PANTHER" id="PTHR10963">
    <property type="entry name" value="GLYCOSYL HYDROLASE-RELATED"/>
    <property type="match status" value="1"/>
</dbReference>
<proteinExistence type="inferred from homology"/>
<dbReference type="SUPFAM" id="SSF49899">
    <property type="entry name" value="Concanavalin A-like lectins/glucanases"/>
    <property type="match status" value="1"/>
</dbReference>
<dbReference type="GO" id="GO:0004553">
    <property type="term" value="F:hydrolase activity, hydrolyzing O-glycosyl compounds"/>
    <property type="evidence" value="ECO:0007669"/>
    <property type="project" value="InterPro"/>
</dbReference>
<dbReference type="InterPro" id="IPR050546">
    <property type="entry name" value="Glycosyl_Hydrlase_16"/>
</dbReference>
<dbReference type="PROSITE" id="PS51762">
    <property type="entry name" value="GH16_2"/>
    <property type="match status" value="1"/>
</dbReference>
<dbReference type="RefSeq" id="WP_103915495.1">
    <property type="nucleotide sequence ID" value="NZ_FNUV01000003.1"/>
</dbReference>